<name>A0A5A7STB9_CUCMM</name>
<dbReference type="Proteomes" id="UP000321947">
    <property type="component" value="Unassembled WGS sequence"/>
</dbReference>
<reference evidence="4 5" key="1">
    <citation type="submission" date="2019-08" db="EMBL/GenBank/DDBJ databases">
        <title>Draft genome sequences of two oriental melons (Cucumis melo L. var makuwa).</title>
        <authorList>
            <person name="Kwon S.-Y."/>
        </authorList>
    </citation>
    <scope>NUCLEOTIDE SEQUENCE [LARGE SCALE GENOMIC DNA]</scope>
    <source>
        <strain evidence="5">cv. Chang Bougi</strain>
        <strain evidence="4">cv. SW 3</strain>
        <tissue evidence="2">Leaf</tissue>
    </source>
</reference>
<dbReference type="EMBL" id="SSTE01020563">
    <property type="protein sequence ID" value="KAA0033868.1"/>
    <property type="molecule type" value="Genomic_DNA"/>
</dbReference>
<dbReference type="InterPro" id="IPR004242">
    <property type="entry name" value="Transposase_21"/>
</dbReference>
<dbReference type="OrthoDB" id="1921870at2759"/>
<dbReference type="AlphaFoldDB" id="A0A5A7STB9"/>
<gene>
    <name evidence="3" type="ORF">E5676_scaffold49G00390</name>
    <name evidence="2" type="ORF">E6C27_scaffold43059G00530</name>
</gene>
<evidence type="ECO:0000313" key="2">
    <source>
        <dbReference type="EMBL" id="KAA0033868.1"/>
    </source>
</evidence>
<evidence type="ECO:0000313" key="3">
    <source>
        <dbReference type="EMBL" id="TYK01252.1"/>
    </source>
</evidence>
<accession>A0A5A7STB9</accession>
<feature type="region of interest" description="Disordered" evidence="1">
    <location>
        <begin position="384"/>
        <end position="409"/>
    </location>
</feature>
<evidence type="ECO:0000313" key="5">
    <source>
        <dbReference type="Proteomes" id="UP000321947"/>
    </source>
</evidence>
<dbReference type="Proteomes" id="UP000321393">
    <property type="component" value="Unassembled WGS sequence"/>
</dbReference>
<evidence type="ECO:0000256" key="1">
    <source>
        <dbReference type="SAM" id="MobiDB-lite"/>
    </source>
</evidence>
<feature type="compositionally biased region" description="Polar residues" evidence="1">
    <location>
        <begin position="398"/>
        <end position="409"/>
    </location>
</feature>
<dbReference type="EMBL" id="SSTD01016279">
    <property type="protein sequence ID" value="TYK01252.1"/>
    <property type="molecule type" value="Genomic_DNA"/>
</dbReference>
<evidence type="ECO:0000313" key="4">
    <source>
        <dbReference type="Proteomes" id="UP000321393"/>
    </source>
</evidence>
<comment type="caution">
    <text evidence="2">The sequence shown here is derived from an EMBL/GenBank/DDBJ whole genome shotgun (WGS) entry which is preliminary data.</text>
</comment>
<sequence>MSLLIPGSRSSGRKIDVCLQPLIEKLKELWTFEVRTYDSLIDQFFQLHATLLLTINDFPAYGDLSGWSTKSIGYVPYAWVINRHWGYEVEYLSWDIDIIFQKTTCGVEVGYMMERENQGYHKCLVGPTRFEDKKGFTPYRSWIDVDPTIVERPIVHHVIEDFIDDVDEHLSHASIMSSFPCTNFFKMDAMFLEFTENLNNLVRRSCRAEKPIFSHSVRFIQTIGVCVRKTFFVRCLKWIDVSREYIEVVKGDLQWFFMLDLNDQAMNRFVKHQMLNTFKKFRGDCHMHFTKYSDPKEAHVNPPHLLNQSYNQSSGSKSFLRQHELVEKRGEPIDRVKLFPQTYVRDGTFVSKAAEDMHPTLEGSQPHSGNEICEMVLGRRSGYSKGLDWGPKPKAHKTTSASNSTTSCP</sequence>
<protein>
    <submittedName>
        <fullName evidence="2">CACTA en-spm transposon protein</fullName>
    </submittedName>
</protein>
<proteinExistence type="predicted"/>
<dbReference type="Pfam" id="PF02992">
    <property type="entry name" value="Transposase_21"/>
    <property type="match status" value="1"/>
</dbReference>
<organism evidence="2 4">
    <name type="scientific">Cucumis melo var. makuwa</name>
    <name type="common">Oriental melon</name>
    <dbReference type="NCBI Taxonomy" id="1194695"/>
    <lineage>
        <taxon>Eukaryota</taxon>
        <taxon>Viridiplantae</taxon>
        <taxon>Streptophyta</taxon>
        <taxon>Embryophyta</taxon>
        <taxon>Tracheophyta</taxon>
        <taxon>Spermatophyta</taxon>
        <taxon>Magnoliopsida</taxon>
        <taxon>eudicotyledons</taxon>
        <taxon>Gunneridae</taxon>
        <taxon>Pentapetalae</taxon>
        <taxon>rosids</taxon>
        <taxon>fabids</taxon>
        <taxon>Cucurbitales</taxon>
        <taxon>Cucurbitaceae</taxon>
        <taxon>Benincaseae</taxon>
        <taxon>Cucumis</taxon>
    </lineage>
</organism>